<name>A0A259TZJ6_9BACT</name>
<evidence type="ECO:0000313" key="2">
    <source>
        <dbReference type="EMBL" id="OZC02984.1"/>
    </source>
</evidence>
<organism evidence="2 3">
    <name type="scientific">Rubricoccus marinus</name>
    <dbReference type="NCBI Taxonomy" id="716817"/>
    <lineage>
        <taxon>Bacteria</taxon>
        <taxon>Pseudomonadati</taxon>
        <taxon>Rhodothermota</taxon>
        <taxon>Rhodothermia</taxon>
        <taxon>Rhodothermales</taxon>
        <taxon>Rubricoccaceae</taxon>
        <taxon>Rubricoccus</taxon>
    </lineage>
</organism>
<dbReference type="EMBL" id="MQWB01000001">
    <property type="protein sequence ID" value="OZC02984.1"/>
    <property type="molecule type" value="Genomic_DNA"/>
</dbReference>
<keyword evidence="3" id="KW-1185">Reference proteome</keyword>
<reference evidence="2 3" key="1">
    <citation type="submission" date="2016-11" db="EMBL/GenBank/DDBJ databases">
        <title>Study of marine rhodopsin-containing bacteria.</title>
        <authorList>
            <person name="Yoshizawa S."/>
            <person name="Kumagai Y."/>
            <person name="Kogure K."/>
        </authorList>
    </citation>
    <scope>NUCLEOTIDE SEQUENCE [LARGE SCALE GENOMIC DNA]</scope>
    <source>
        <strain evidence="2 3">SG-29</strain>
    </source>
</reference>
<evidence type="ECO:0000256" key="1">
    <source>
        <dbReference type="SAM" id="SignalP"/>
    </source>
</evidence>
<dbReference type="InterPro" id="IPR021428">
    <property type="entry name" value="DUF3078"/>
</dbReference>
<dbReference type="AlphaFoldDB" id="A0A259TZJ6"/>
<gene>
    <name evidence="2" type="ORF">BSZ36_08375</name>
</gene>
<keyword evidence="1" id="KW-0732">Signal</keyword>
<dbReference type="Pfam" id="PF11276">
    <property type="entry name" value="DUF3078"/>
    <property type="match status" value="1"/>
</dbReference>
<proteinExistence type="predicted"/>
<sequence>MKRLPVLFLVLFSAAAAAQPSAPDTLEAADGWLRDLTLQFAGSQAQYSNWQEGGIDAVAFSARSEGIFYRVSGGLRQAHEVRLALGLLKQDTLGFRKSDDIARYAYGLEVETGGPFRPSLSLAARTQFIAGYDYSPEAGEYPDLPRETEGRVKVADAFAPLVLSQSAGVVYDPGAGFTARVGLGLKETYVGIERLRAIYGNSPDEAFRVQAGLDSELRYRREIVENVTLSSRLMAFQAFNQLGNQAPDILFENRLTMNVNSFLNVTLDAAALYDRDVTEDVQLRQSLAVGLAFSLL</sequence>
<evidence type="ECO:0008006" key="4">
    <source>
        <dbReference type="Google" id="ProtNLM"/>
    </source>
</evidence>
<feature type="signal peptide" evidence="1">
    <location>
        <begin position="1"/>
        <end position="18"/>
    </location>
</feature>
<dbReference type="Proteomes" id="UP000216446">
    <property type="component" value="Unassembled WGS sequence"/>
</dbReference>
<dbReference type="InParanoid" id="A0A259TZJ6"/>
<accession>A0A259TZJ6</accession>
<evidence type="ECO:0000313" key="3">
    <source>
        <dbReference type="Proteomes" id="UP000216446"/>
    </source>
</evidence>
<feature type="chain" id="PRO_5012762800" description="DUF3078 domain-containing protein" evidence="1">
    <location>
        <begin position="19"/>
        <end position="296"/>
    </location>
</feature>
<comment type="caution">
    <text evidence="2">The sequence shown here is derived from an EMBL/GenBank/DDBJ whole genome shotgun (WGS) entry which is preliminary data.</text>
</comment>
<protein>
    <recommendedName>
        <fullName evidence="4">DUF3078 domain-containing protein</fullName>
    </recommendedName>
</protein>
<dbReference type="RefSeq" id="WP_179271095.1">
    <property type="nucleotide sequence ID" value="NZ_MQWB01000001.1"/>
</dbReference>